<gene>
    <name evidence="2" type="ORF">AAF712_016775</name>
</gene>
<name>A0ABR2Z5Q2_9AGAR</name>
<dbReference type="Proteomes" id="UP001437256">
    <property type="component" value="Unassembled WGS sequence"/>
</dbReference>
<comment type="caution">
    <text evidence="2">The sequence shown here is derived from an EMBL/GenBank/DDBJ whole genome shotgun (WGS) entry which is preliminary data.</text>
</comment>
<feature type="compositionally biased region" description="Pro residues" evidence="1">
    <location>
        <begin position="35"/>
        <end position="46"/>
    </location>
</feature>
<evidence type="ECO:0000256" key="1">
    <source>
        <dbReference type="SAM" id="MobiDB-lite"/>
    </source>
</evidence>
<feature type="non-terminal residue" evidence="2">
    <location>
        <position position="1"/>
    </location>
</feature>
<protein>
    <recommendedName>
        <fullName evidence="4">Gag protein</fullName>
    </recommendedName>
</protein>
<evidence type="ECO:0008006" key="4">
    <source>
        <dbReference type="Google" id="ProtNLM"/>
    </source>
</evidence>
<evidence type="ECO:0000313" key="3">
    <source>
        <dbReference type="Proteomes" id="UP001437256"/>
    </source>
</evidence>
<reference evidence="2 3" key="1">
    <citation type="submission" date="2024-05" db="EMBL/GenBank/DDBJ databases">
        <title>A draft genome resource for the thread blight pathogen Marasmius tenuissimus strain MS-2.</title>
        <authorList>
            <person name="Yulfo-Soto G.E."/>
            <person name="Baruah I.K."/>
            <person name="Amoako-Attah I."/>
            <person name="Bukari Y."/>
            <person name="Meinhardt L.W."/>
            <person name="Bailey B.A."/>
            <person name="Cohen S.P."/>
        </authorList>
    </citation>
    <scope>NUCLEOTIDE SEQUENCE [LARGE SCALE GENOMIC DNA]</scope>
    <source>
        <strain evidence="2 3">MS-2</strain>
    </source>
</reference>
<evidence type="ECO:0000313" key="2">
    <source>
        <dbReference type="EMBL" id="KAL0056620.1"/>
    </source>
</evidence>
<proteinExistence type="predicted"/>
<organism evidence="2 3">
    <name type="scientific">Marasmius tenuissimus</name>
    <dbReference type="NCBI Taxonomy" id="585030"/>
    <lineage>
        <taxon>Eukaryota</taxon>
        <taxon>Fungi</taxon>
        <taxon>Dikarya</taxon>
        <taxon>Basidiomycota</taxon>
        <taxon>Agaricomycotina</taxon>
        <taxon>Agaricomycetes</taxon>
        <taxon>Agaricomycetidae</taxon>
        <taxon>Agaricales</taxon>
        <taxon>Marasmiineae</taxon>
        <taxon>Marasmiaceae</taxon>
        <taxon>Marasmius</taxon>
    </lineage>
</organism>
<dbReference type="EMBL" id="JBBXMP010001184">
    <property type="protein sequence ID" value="KAL0056620.1"/>
    <property type="molecule type" value="Genomic_DNA"/>
</dbReference>
<keyword evidence="3" id="KW-1185">Reference proteome</keyword>
<sequence length="293" mass="31938">PSPTMAESPSGFSPEQIQILQQLIKDGLAAVQGSTPPPGGQKPPGPSGQDSSGYIGPLTGNQAAGASPSQTLLSAFPEIEAATITTIIQHEFRACDLYKLDSRYRDKSEKQVLSLEGKTLELTTNDSAYKDYKTLNSIVVPLETYFSILISHVCHATTNLGLAPVAVDFFKYTAHIVKIAAEFDWNAVVRYHMAFFNKRRREMQAGYYNGWGKQDSDLLHEHIYGAGRLITVSTPSKYSKKSSIPLNRSEPCRNFNTGKCTTSPCAYGRPHICSTCSKADHGAHKCPSSSTKS</sequence>
<feature type="region of interest" description="Disordered" evidence="1">
    <location>
        <begin position="27"/>
        <end position="66"/>
    </location>
</feature>
<accession>A0ABR2Z5Q2</accession>